<dbReference type="RefSeq" id="XP_066827068.1">
    <property type="nucleotide sequence ID" value="XM_066971173.1"/>
</dbReference>
<feature type="region of interest" description="Disordered" evidence="1">
    <location>
        <begin position="28"/>
        <end position="68"/>
    </location>
</feature>
<feature type="compositionally biased region" description="Basic and acidic residues" evidence="1">
    <location>
        <begin position="263"/>
        <end position="285"/>
    </location>
</feature>
<feature type="region of interest" description="Disordered" evidence="1">
    <location>
        <begin position="523"/>
        <end position="542"/>
    </location>
</feature>
<feature type="compositionally biased region" description="Basic and acidic residues" evidence="1">
    <location>
        <begin position="619"/>
        <end position="638"/>
    </location>
</feature>
<sequence length="649" mass="72124">MFHKNPVYQNPRDAYLPHNSTREAMIIPSQQLPPPPAHQSLHDRSQSINSQFQHSQHPQHPPHLPSLRLHEGQYSETGLQQSQMAQGQPSPRHQVFPYGQPEIPPAGMMVPPPPMAQPISYQAMPTHHNPHVSAIHEVHHDNGSHLSTRRGPWSPLEDKKLLDLITLYGPTNWVRISNSLETRTPKQCRERYHQNLKPSLNRAPISPEEGDLIEKLVAQHGKKWAEISRHLNGRSDNAIKNWWNGGANRRRRASIVSVGNSHQDGDKWSNNELKRKSTDGDEFASHRGKSTSTLPPPPQPLASQLPSVNTIPHPHPHAHAHAHAHANPNPNPNPHPLPHQLTQVSNAPHLPQISFNTSMFGKKNNSEKPTIPSISDSLKPTTPPPVIINGQLPWKPLGSRSASFDLNSATLPPIIQSNKRRLIDDQFNRRHSSATSMLIQAHSNGSHLNLQHSYPSLPNFQPVSGNVSPSYHGSPLMMNSVVSRNNSDSHFELMNNSTNASSRRSSLIAPEYFPNAFGKNADSQLHKRHISQNSSFNSPQLTPSTRFSVCSANSILNPSSLSNASVTMSSYKNEHSTSSTSIHRAVEEEDYDEESKTSGVSKTSESRDTITGPSVQEEEDRHHHPTDKKSIVDEEKSHTSKISVSSLLA</sequence>
<feature type="region of interest" description="Disordered" evidence="1">
    <location>
        <begin position="572"/>
        <end position="649"/>
    </location>
</feature>
<organism evidence="4 5">
    <name type="scientific">Lodderomyces beijingensis</name>
    <dbReference type="NCBI Taxonomy" id="1775926"/>
    <lineage>
        <taxon>Eukaryota</taxon>
        <taxon>Fungi</taxon>
        <taxon>Dikarya</taxon>
        <taxon>Ascomycota</taxon>
        <taxon>Saccharomycotina</taxon>
        <taxon>Pichiomycetes</taxon>
        <taxon>Debaryomycetaceae</taxon>
        <taxon>Candida/Lodderomyces clade</taxon>
        <taxon>Lodderomyces</taxon>
    </lineage>
</organism>
<dbReference type="EMBL" id="OZ022405">
    <property type="protein sequence ID" value="CAK9435403.1"/>
    <property type="molecule type" value="Genomic_DNA"/>
</dbReference>
<name>A0ABP0ZCK0_9ASCO</name>
<dbReference type="Gene3D" id="1.10.10.60">
    <property type="entry name" value="Homeodomain-like"/>
    <property type="match status" value="2"/>
</dbReference>
<feature type="domain" description="Myb-like" evidence="2">
    <location>
        <begin position="197"/>
        <end position="244"/>
    </location>
</feature>
<feature type="domain" description="HTH myb-type" evidence="3">
    <location>
        <begin position="201"/>
        <end position="251"/>
    </location>
</feature>
<dbReference type="Pfam" id="PF00249">
    <property type="entry name" value="Myb_DNA-binding"/>
    <property type="match status" value="2"/>
</dbReference>
<feature type="region of interest" description="Disordered" evidence="1">
    <location>
        <begin position="256"/>
        <end position="384"/>
    </location>
</feature>
<dbReference type="PANTHER" id="PTHR45614:SF25">
    <property type="entry name" value="MYB PROTEIN"/>
    <property type="match status" value="1"/>
</dbReference>
<gene>
    <name evidence="4" type="ORF">LODBEIA_P01300</name>
</gene>
<feature type="domain" description="Myb-like" evidence="2">
    <location>
        <begin position="145"/>
        <end position="196"/>
    </location>
</feature>
<evidence type="ECO:0000259" key="2">
    <source>
        <dbReference type="PROSITE" id="PS50090"/>
    </source>
</evidence>
<dbReference type="InterPro" id="IPR017930">
    <property type="entry name" value="Myb_dom"/>
</dbReference>
<evidence type="ECO:0000256" key="1">
    <source>
        <dbReference type="SAM" id="MobiDB-lite"/>
    </source>
</evidence>
<feature type="compositionally biased region" description="Polar residues" evidence="1">
    <location>
        <begin position="640"/>
        <end position="649"/>
    </location>
</feature>
<protein>
    <submittedName>
        <fullName evidence="4">Uncharacterized protein</fullName>
    </submittedName>
</protein>
<dbReference type="CDD" id="cd00167">
    <property type="entry name" value="SANT"/>
    <property type="match status" value="2"/>
</dbReference>
<dbReference type="SUPFAM" id="SSF46689">
    <property type="entry name" value="Homeodomain-like"/>
    <property type="match status" value="1"/>
</dbReference>
<evidence type="ECO:0000313" key="4">
    <source>
        <dbReference type="EMBL" id="CAK9435403.1"/>
    </source>
</evidence>
<dbReference type="GeneID" id="92205326"/>
<keyword evidence="5" id="KW-1185">Reference proteome</keyword>
<reference evidence="4 5" key="1">
    <citation type="submission" date="2024-03" db="EMBL/GenBank/DDBJ databases">
        <authorList>
            <person name="Brejova B."/>
        </authorList>
    </citation>
    <scope>NUCLEOTIDE SEQUENCE [LARGE SCALE GENOMIC DNA]</scope>
    <source>
        <strain evidence="4 5">CBS 14171</strain>
    </source>
</reference>
<feature type="compositionally biased region" description="Polar residues" evidence="1">
    <location>
        <begin position="597"/>
        <end position="614"/>
    </location>
</feature>
<accession>A0ABP0ZCK0</accession>
<feature type="compositionally biased region" description="Basic residues" evidence="1">
    <location>
        <begin position="314"/>
        <end position="324"/>
    </location>
</feature>
<feature type="compositionally biased region" description="Polar residues" evidence="1">
    <location>
        <begin position="531"/>
        <end position="542"/>
    </location>
</feature>
<evidence type="ECO:0000259" key="3">
    <source>
        <dbReference type="PROSITE" id="PS51294"/>
    </source>
</evidence>
<dbReference type="PROSITE" id="PS51294">
    <property type="entry name" value="HTH_MYB"/>
    <property type="match status" value="2"/>
</dbReference>
<evidence type="ECO:0000313" key="5">
    <source>
        <dbReference type="Proteomes" id="UP001497383"/>
    </source>
</evidence>
<dbReference type="SMART" id="SM00717">
    <property type="entry name" value="SANT"/>
    <property type="match status" value="2"/>
</dbReference>
<dbReference type="InterPro" id="IPR001005">
    <property type="entry name" value="SANT/Myb"/>
</dbReference>
<dbReference type="PROSITE" id="PS50090">
    <property type="entry name" value="MYB_LIKE"/>
    <property type="match status" value="2"/>
</dbReference>
<dbReference type="InterPro" id="IPR009057">
    <property type="entry name" value="Homeodomain-like_sf"/>
</dbReference>
<dbReference type="InterPro" id="IPR050560">
    <property type="entry name" value="MYB_TF"/>
</dbReference>
<feature type="compositionally biased region" description="Polar residues" evidence="1">
    <location>
        <begin position="572"/>
        <end position="582"/>
    </location>
</feature>
<feature type="domain" description="HTH myb-type" evidence="3">
    <location>
        <begin position="145"/>
        <end position="200"/>
    </location>
</feature>
<dbReference type="Proteomes" id="UP001497383">
    <property type="component" value="Chromosome 1"/>
</dbReference>
<dbReference type="PANTHER" id="PTHR45614">
    <property type="entry name" value="MYB PROTEIN-RELATED"/>
    <property type="match status" value="1"/>
</dbReference>
<proteinExistence type="predicted"/>